<gene>
    <name evidence="7" type="ordered locus">CCNA_00743</name>
</gene>
<dbReference type="KEGG" id="ccs:CCNA_00743"/>
<dbReference type="OrthoDB" id="5293641at2"/>
<evidence type="ECO:0000313" key="8">
    <source>
        <dbReference type="Proteomes" id="UP000001364"/>
    </source>
</evidence>
<sequence length="188" mass="20264">MTILVLGLVLFLGIHSVRILAAPLRDAQVAANPKRWRGLYSLVAAAGLGLIIWGWIVYRPAAPQLYDPPAWGRHAAMLLVWLAFILLPTANAPAGRIKATLRHPMLLGVILWSAGHLLVNGDQASVLLFGAFLVWAVVDLFSAIGRKEPAPVVVKPRADLTAVLGGTVAYLIFVFVLHRLLFGVSPMG</sequence>
<keyword evidence="8" id="KW-1185">Reference proteome</keyword>
<dbReference type="AlphaFoldDB" id="A0A0H3C4H8"/>
<evidence type="ECO:0000256" key="4">
    <source>
        <dbReference type="ARBA" id="ARBA00023136"/>
    </source>
</evidence>
<feature type="transmembrane region" description="Helical" evidence="5">
    <location>
        <begin position="160"/>
        <end position="182"/>
    </location>
</feature>
<feature type="domain" description="NnrU" evidence="6">
    <location>
        <begin position="3"/>
        <end position="186"/>
    </location>
</feature>
<feature type="transmembrane region" description="Helical" evidence="5">
    <location>
        <begin position="37"/>
        <end position="58"/>
    </location>
</feature>
<name>A0A0H3C4H8_CAUVN</name>
<dbReference type="InterPro" id="IPR009915">
    <property type="entry name" value="NnrU_dom"/>
</dbReference>
<comment type="subcellular location">
    <subcellularLocation>
        <location evidence="1">Membrane</location>
        <topology evidence="1">Multi-pass membrane protein</topology>
    </subcellularLocation>
</comment>
<reference evidence="7 8" key="1">
    <citation type="journal article" date="2010" name="J. Bacteriol.">
        <title>The genetic basis of laboratory adaptation in Caulobacter crescentus.</title>
        <authorList>
            <person name="Marks M.E."/>
            <person name="Castro-Rojas C.M."/>
            <person name="Teiling C."/>
            <person name="Du L."/>
            <person name="Kapatral V."/>
            <person name="Walunas T.L."/>
            <person name="Crosson S."/>
        </authorList>
    </citation>
    <scope>NUCLEOTIDE SEQUENCE [LARGE SCALE GENOMIC DNA]</scope>
    <source>
        <strain evidence="8">NA1000 / CB15N</strain>
    </source>
</reference>
<dbReference type="PhylomeDB" id="A0A0H3C4H8"/>
<evidence type="ECO:0000256" key="5">
    <source>
        <dbReference type="SAM" id="Phobius"/>
    </source>
</evidence>
<evidence type="ECO:0000313" key="7">
    <source>
        <dbReference type="EMBL" id="ACL94208.1"/>
    </source>
</evidence>
<keyword evidence="2 5" id="KW-0812">Transmembrane</keyword>
<evidence type="ECO:0000256" key="1">
    <source>
        <dbReference type="ARBA" id="ARBA00004141"/>
    </source>
</evidence>
<feature type="transmembrane region" description="Helical" evidence="5">
    <location>
        <begin position="101"/>
        <end position="119"/>
    </location>
</feature>
<dbReference type="Proteomes" id="UP000001364">
    <property type="component" value="Chromosome"/>
</dbReference>
<feature type="transmembrane region" description="Helical" evidence="5">
    <location>
        <begin position="126"/>
        <end position="145"/>
    </location>
</feature>
<evidence type="ECO:0000256" key="3">
    <source>
        <dbReference type="ARBA" id="ARBA00022989"/>
    </source>
</evidence>
<evidence type="ECO:0000256" key="2">
    <source>
        <dbReference type="ARBA" id="ARBA00022692"/>
    </source>
</evidence>
<proteinExistence type="predicted"/>
<dbReference type="GeneID" id="7332830"/>
<dbReference type="GO" id="GO:0016020">
    <property type="term" value="C:membrane"/>
    <property type="evidence" value="ECO:0007669"/>
    <property type="project" value="UniProtKB-SubCell"/>
</dbReference>
<dbReference type="Pfam" id="PF07298">
    <property type="entry name" value="NnrU"/>
    <property type="match status" value="1"/>
</dbReference>
<keyword evidence="4 5" id="KW-0472">Membrane</keyword>
<protein>
    <submittedName>
        <fullName evidence="7">NnrU family membrane protein</fullName>
    </submittedName>
</protein>
<dbReference type="HOGENOM" id="CLU_104582_1_0_5"/>
<feature type="transmembrane region" description="Helical" evidence="5">
    <location>
        <begin position="70"/>
        <end position="89"/>
    </location>
</feature>
<dbReference type="RefSeq" id="WP_010918592.1">
    <property type="nucleotide sequence ID" value="NC_011916.1"/>
</dbReference>
<keyword evidence="3 5" id="KW-1133">Transmembrane helix</keyword>
<organism evidence="7 8">
    <name type="scientific">Caulobacter vibrioides (strain NA1000 / CB15N)</name>
    <name type="common">Caulobacter crescentus</name>
    <dbReference type="NCBI Taxonomy" id="565050"/>
    <lineage>
        <taxon>Bacteria</taxon>
        <taxon>Pseudomonadati</taxon>
        <taxon>Pseudomonadota</taxon>
        <taxon>Alphaproteobacteria</taxon>
        <taxon>Caulobacterales</taxon>
        <taxon>Caulobacteraceae</taxon>
        <taxon>Caulobacter</taxon>
    </lineage>
</organism>
<accession>A0A0H3C4H8</accession>
<dbReference type="RefSeq" id="YP_002516116.1">
    <property type="nucleotide sequence ID" value="NC_011916.1"/>
</dbReference>
<dbReference type="EMBL" id="CP001340">
    <property type="protein sequence ID" value="ACL94208.1"/>
    <property type="molecule type" value="Genomic_DNA"/>
</dbReference>
<dbReference type="PATRIC" id="fig|565050.3.peg.732"/>
<evidence type="ECO:0000259" key="6">
    <source>
        <dbReference type="Pfam" id="PF07298"/>
    </source>
</evidence>